<evidence type="ECO:0000256" key="3">
    <source>
        <dbReference type="ARBA" id="ARBA00004799"/>
    </source>
</evidence>
<dbReference type="Gene3D" id="3.90.190.20">
    <property type="entry name" value="Mur ligase, C-terminal domain"/>
    <property type="match status" value="1"/>
</dbReference>
<dbReference type="EC" id="6.3.2.12" evidence="7"/>
<dbReference type="Pfam" id="PF08245">
    <property type="entry name" value="Mur_ligase_M"/>
    <property type="match status" value="1"/>
</dbReference>
<evidence type="ECO:0000256" key="8">
    <source>
        <dbReference type="ARBA" id="ARBA00013025"/>
    </source>
</evidence>
<evidence type="ECO:0000313" key="27">
    <source>
        <dbReference type="Proteomes" id="UP000182598"/>
    </source>
</evidence>
<dbReference type="GO" id="GO:0005524">
    <property type="term" value="F:ATP binding"/>
    <property type="evidence" value="ECO:0007669"/>
    <property type="project" value="UniProtKB-KW"/>
</dbReference>
<dbReference type="InterPro" id="IPR001645">
    <property type="entry name" value="Folylpolyglutamate_synth"/>
</dbReference>
<reference evidence="27" key="1">
    <citation type="submission" date="2015-08" db="EMBL/GenBank/DDBJ databases">
        <authorList>
            <person name="Varghese N."/>
        </authorList>
    </citation>
    <scope>NUCLEOTIDE SEQUENCE [LARGE SCALE GENOMIC DNA]</scope>
    <source>
        <strain evidence="27">DSM 27808</strain>
    </source>
</reference>
<dbReference type="OrthoDB" id="9809356at2"/>
<keyword evidence="12 23" id="KW-0547">Nucleotide-binding</keyword>
<evidence type="ECO:0000256" key="2">
    <source>
        <dbReference type="ARBA" id="ARBA00002714"/>
    </source>
</evidence>
<evidence type="ECO:0000256" key="12">
    <source>
        <dbReference type="ARBA" id="ARBA00022741"/>
    </source>
</evidence>
<dbReference type="GO" id="GO:0005737">
    <property type="term" value="C:cytoplasm"/>
    <property type="evidence" value="ECO:0007669"/>
    <property type="project" value="TreeGrafter"/>
</dbReference>
<dbReference type="Pfam" id="PF02875">
    <property type="entry name" value="Mur_ligase_C"/>
    <property type="match status" value="1"/>
</dbReference>
<evidence type="ECO:0000256" key="20">
    <source>
        <dbReference type="ARBA" id="ARBA00047808"/>
    </source>
</evidence>
<dbReference type="SUPFAM" id="SSF53623">
    <property type="entry name" value="MurD-like peptide ligases, catalytic domain"/>
    <property type="match status" value="1"/>
</dbReference>
<evidence type="ECO:0000256" key="18">
    <source>
        <dbReference type="ARBA" id="ARBA00032510"/>
    </source>
</evidence>
<evidence type="ECO:0000256" key="15">
    <source>
        <dbReference type="ARBA" id="ARBA00022909"/>
    </source>
</evidence>
<dbReference type="PANTHER" id="PTHR11136:SF0">
    <property type="entry name" value="DIHYDROFOLATE SYNTHETASE-RELATED"/>
    <property type="match status" value="1"/>
</dbReference>
<comment type="catalytic activity">
    <reaction evidence="21">
        <text>(6R)-5,10-methylenetetrahydrofolyl-(gamma-L-Glu)(n) + L-glutamate + ATP = (6R)-5,10-methylenetetrahydrofolyl-(gamma-L-Glu)(n+1) + ADP + phosphate + H(+)</text>
        <dbReference type="Rhea" id="RHEA:51912"/>
        <dbReference type="Rhea" id="RHEA-COMP:13257"/>
        <dbReference type="Rhea" id="RHEA-COMP:13258"/>
        <dbReference type="ChEBI" id="CHEBI:15378"/>
        <dbReference type="ChEBI" id="CHEBI:29985"/>
        <dbReference type="ChEBI" id="CHEBI:30616"/>
        <dbReference type="ChEBI" id="CHEBI:43474"/>
        <dbReference type="ChEBI" id="CHEBI:136572"/>
        <dbReference type="ChEBI" id="CHEBI:456216"/>
        <dbReference type="EC" id="6.3.2.17"/>
    </reaction>
</comment>
<comment type="similarity">
    <text evidence="5 23">Belongs to the folylpolyglutamate synthase family.</text>
</comment>
<evidence type="ECO:0000256" key="9">
    <source>
        <dbReference type="ARBA" id="ARBA00019357"/>
    </source>
</evidence>
<evidence type="ECO:0000313" key="26">
    <source>
        <dbReference type="EMBL" id="CUA83578.1"/>
    </source>
</evidence>
<gene>
    <name evidence="26" type="ORF">Ga0061064_0680</name>
</gene>
<dbReference type="InterPro" id="IPR013221">
    <property type="entry name" value="Mur_ligase_cen"/>
</dbReference>
<proteinExistence type="inferred from homology"/>
<evidence type="ECO:0000256" key="17">
    <source>
        <dbReference type="ARBA" id="ARBA00030592"/>
    </source>
</evidence>
<dbReference type="EC" id="6.3.2.17" evidence="8"/>
<organism evidence="26 27">
    <name type="scientific">Pseudidiomarina woesei</name>
    <dbReference type="NCBI Taxonomy" id="1381080"/>
    <lineage>
        <taxon>Bacteria</taxon>
        <taxon>Pseudomonadati</taxon>
        <taxon>Pseudomonadota</taxon>
        <taxon>Gammaproteobacteria</taxon>
        <taxon>Alteromonadales</taxon>
        <taxon>Idiomarinaceae</taxon>
        <taxon>Pseudidiomarina</taxon>
    </lineage>
</organism>
<dbReference type="SUPFAM" id="SSF53244">
    <property type="entry name" value="MurD-like peptide ligases, peptide-binding domain"/>
    <property type="match status" value="1"/>
</dbReference>
<dbReference type="GO" id="GO:0008841">
    <property type="term" value="F:dihydrofolate synthase activity"/>
    <property type="evidence" value="ECO:0007669"/>
    <property type="project" value="UniProtKB-EC"/>
</dbReference>
<dbReference type="GO" id="GO:0046872">
    <property type="term" value="F:metal ion binding"/>
    <property type="evidence" value="ECO:0007669"/>
    <property type="project" value="UniProtKB-KW"/>
</dbReference>
<evidence type="ECO:0000256" key="23">
    <source>
        <dbReference type="PIRNR" id="PIRNR001563"/>
    </source>
</evidence>
<evidence type="ECO:0000256" key="19">
    <source>
        <dbReference type="ARBA" id="ARBA00047493"/>
    </source>
</evidence>
<dbReference type="GO" id="GO:0046654">
    <property type="term" value="P:tetrahydrofolate biosynthetic process"/>
    <property type="evidence" value="ECO:0007669"/>
    <property type="project" value="UniProtKB-UniPathway"/>
</dbReference>
<evidence type="ECO:0000256" key="13">
    <source>
        <dbReference type="ARBA" id="ARBA00022840"/>
    </source>
</evidence>
<protein>
    <recommendedName>
        <fullName evidence="9">Dihydrofolate synthase/folylpolyglutamate synthase</fullName>
        <ecNumber evidence="7">6.3.2.12</ecNumber>
        <ecNumber evidence="8">6.3.2.17</ecNumber>
    </recommendedName>
    <alternativeName>
        <fullName evidence="18">Folylpoly-gamma-glutamate synthetase-dihydrofolate synthetase</fullName>
    </alternativeName>
    <alternativeName>
        <fullName evidence="16">Folylpolyglutamate synthetase</fullName>
    </alternativeName>
    <alternativeName>
        <fullName evidence="17">Tetrahydrofolylpolyglutamate synthase</fullName>
    </alternativeName>
</protein>
<keyword evidence="13 23" id="KW-0067">ATP-binding</keyword>
<dbReference type="Gene3D" id="3.40.1190.10">
    <property type="entry name" value="Mur-like, catalytic domain"/>
    <property type="match status" value="1"/>
</dbReference>
<evidence type="ECO:0000256" key="1">
    <source>
        <dbReference type="ARBA" id="ARBA00001946"/>
    </source>
</evidence>
<dbReference type="GO" id="GO:0004326">
    <property type="term" value="F:tetrahydrofolylpolyglutamate synthase activity"/>
    <property type="evidence" value="ECO:0007669"/>
    <property type="project" value="UniProtKB-EC"/>
</dbReference>
<accession>A0A0K6GYL0</accession>
<comment type="cofactor">
    <cofactor evidence="1">
        <name>Mg(2+)</name>
        <dbReference type="ChEBI" id="CHEBI:18420"/>
    </cofactor>
</comment>
<dbReference type="FunFam" id="3.40.1190.10:FF:000004">
    <property type="entry name" value="Dihydrofolate synthase/folylpolyglutamate synthase"/>
    <property type="match status" value="1"/>
</dbReference>
<keyword evidence="14" id="KW-0460">Magnesium</keyword>
<evidence type="ECO:0000259" key="24">
    <source>
        <dbReference type="Pfam" id="PF02875"/>
    </source>
</evidence>
<sequence length="432" mass="46788">MASISPPSQSAGLQAWLTYLEQLHPSAIDMGLDRVREVANRLRLTQTRAEVFTVAGTNGKGSSVRYLETMLREADYQTGVYISPHLNVYNERVRINGNMLADADHVAAFATIERARGDISLTYFEFGTLAALYLMQQHELDAWILEVGLGGRLDAVNIVDADVALLTSVGIDHIGFLGSDHTGIAREKAGIFRPARPAICGEPNFPAEVAATAKQQGVMLQQVGKDFHYRLTADNTWQFRNHDTVLNNLPLPQLPLPNAATAIAALAASDLPVSDKAIRAGLEKAREQGRLQFLAANTHHPADTLLDVAHNPHAAEFLTQAIALRYPQRPVFAVVGMLHDKDIKGTLAALSPAVNRWYFASLTEPRGASSAQLLEQKPAQAEAAGCFDNVAAAYAQAQQDAAAYIQQQPHATPPLVLVCGSFYTVGKIPTTE</sequence>
<comment type="catalytic activity">
    <reaction evidence="22">
        <text>7,8-dihydropteroate + L-glutamate + ATP = 7,8-dihydrofolate + ADP + phosphate + H(+)</text>
        <dbReference type="Rhea" id="RHEA:23584"/>
        <dbReference type="ChEBI" id="CHEBI:15378"/>
        <dbReference type="ChEBI" id="CHEBI:17839"/>
        <dbReference type="ChEBI" id="CHEBI:29985"/>
        <dbReference type="ChEBI" id="CHEBI:30616"/>
        <dbReference type="ChEBI" id="CHEBI:43474"/>
        <dbReference type="ChEBI" id="CHEBI:57451"/>
        <dbReference type="ChEBI" id="CHEBI:456216"/>
        <dbReference type="EC" id="6.3.2.12"/>
    </reaction>
</comment>
<evidence type="ECO:0000256" key="5">
    <source>
        <dbReference type="ARBA" id="ARBA00008276"/>
    </source>
</evidence>
<comment type="function">
    <text evidence="2">Functions in two distinct reactions of the de novo folate biosynthetic pathway. Catalyzes the addition of a glutamate residue to dihydropteroate (7,8-dihydropteroate or H2Pte) to form dihydrofolate (7,8-dihydrofolate monoglutamate or H2Pte-Glu). Also catalyzes successive additions of L-glutamate to tetrahydrofolate or 10-formyltetrahydrofolate or 5,10-methylenetetrahydrofolate, leading to folylpolyglutamate derivatives.</text>
</comment>
<evidence type="ECO:0000256" key="14">
    <source>
        <dbReference type="ARBA" id="ARBA00022842"/>
    </source>
</evidence>
<evidence type="ECO:0000256" key="21">
    <source>
        <dbReference type="ARBA" id="ARBA00049035"/>
    </source>
</evidence>
<evidence type="ECO:0000256" key="6">
    <source>
        <dbReference type="ARBA" id="ARBA00011245"/>
    </source>
</evidence>
<dbReference type="AlphaFoldDB" id="A0A0K6GYL0"/>
<dbReference type="NCBIfam" id="TIGR01499">
    <property type="entry name" value="folC"/>
    <property type="match status" value="1"/>
</dbReference>
<dbReference type="InterPro" id="IPR004101">
    <property type="entry name" value="Mur_ligase_C"/>
</dbReference>
<dbReference type="NCBIfam" id="NF008101">
    <property type="entry name" value="PRK10846.1"/>
    <property type="match status" value="1"/>
</dbReference>
<dbReference type="PIRSF" id="PIRSF001563">
    <property type="entry name" value="Folylpolyglu_synth"/>
    <property type="match status" value="1"/>
</dbReference>
<comment type="subunit">
    <text evidence="6">Monomer.</text>
</comment>
<keyword evidence="11" id="KW-0479">Metal-binding</keyword>
<keyword evidence="27" id="KW-1185">Reference proteome</keyword>
<comment type="catalytic activity">
    <reaction evidence="20">
        <text>10-formyltetrahydrofolyl-(gamma-L-Glu)(n) + L-glutamate + ATP = 10-formyltetrahydrofolyl-(gamma-L-Glu)(n+1) + ADP + phosphate + H(+)</text>
        <dbReference type="Rhea" id="RHEA:51904"/>
        <dbReference type="Rhea" id="RHEA-COMP:13088"/>
        <dbReference type="Rhea" id="RHEA-COMP:14300"/>
        <dbReference type="ChEBI" id="CHEBI:15378"/>
        <dbReference type="ChEBI" id="CHEBI:29985"/>
        <dbReference type="ChEBI" id="CHEBI:30616"/>
        <dbReference type="ChEBI" id="CHEBI:43474"/>
        <dbReference type="ChEBI" id="CHEBI:134413"/>
        <dbReference type="ChEBI" id="CHEBI:456216"/>
        <dbReference type="EC" id="6.3.2.17"/>
    </reaction>
</comment>
<comment type="pathway">
    <text evidence="4">Cofactor biosynthesis; tetrahydrofolylpolyglutamate biosynthesis.</text>
</comment>
<keyword evidence="15" id="KW-0289">Folate biosynthesis</keyword>
<evidence type="ECO:0000256" key="22">
    <source>
        <dbReference type="ARBA" id="ARBA00049161"/>
    </source>
</evidence>
<dbReference type="Proteomes" id="UP000182598">
    <property type="component" value="Unassembled WGS sequence"/>
</dbReference>
<evidence type="ECO:0000256" key="4">
    <source>
        <dbReference type="ARBA" id="ARBA00005150"/>
    </source>
</evidence>
<feature type="domain" description="Mur ligase C-terminal" evidence="24">
    <location>
        <begin position="289"/>
        <end position="421"/>
    </location>
</feature>
<comment type="catalytic activity">
    <reaction evidence="19">
        <text>(6S)-5,6,7,8-tetrahydrofolyl-(gamma-L-Glu)(n) + L-glutamate + ATP = (6S)-5,6,7,8-tetrahydrofolyl-(gamma-L-Glu)(n+1) + ADP + phosphate + H(+)</text>
        <dbReference type="Rhea" id="RHEA:10580"/>
        <dbReference type="Rhea" id="RHEA-COMP:14738"/>
        <dbReference type="Rhea" id="RHEA-COMP:14740"/>
        <dbReference type="ChEBI" id="CHEBI:15378"/>
        <dbReference type="ChEBI" id="CHEBI:29985"/>
        <dbReference type="ChEBI" id="CHEBI:30616"/>
        <dbReference type="ChEBI" id="CHEBI:43474"/>
        <dbReference type="ChEBI" id="CHEBI:141005"/>
        <dbReference type="ChEBI" id="CHEBI:456216"/>
        <dbReference type="EC" id="6.3.2.17"/>
    </reaction>
</comment>
<feature type="domain" description="Mur ligase central" evidence="25">
    <location>
        <begin position="54"/>
        <end position="199"/>
    </location>
</feature>
<evidence type="ECO:0000259" key="25">
    <source>
        <dbReference type="Pfam" id="PF08245"/>
    </source>
</evidence>
<keyword evidence="10 23" id="KW-0436">Ligase</keyword>
<evidence type="ECO:0000256" key="10">
    <source>
        <dbReference type="ARBA" id="ARBA00022598"/>
    </source>
</evidence>
<dbReference type="RefSeq" id="WP_055438339.1">
    <property type="nucleotide sequence ID" value="NZ_CYHB01000001.1"/>
</dbReference>
<evidence type="ECO:0000256" key="16">
    <source>
        <dbReference type="ARBA" id="ARBA00030048"/>
    </source>
</evidence>
<dbReference type="PANTHER" id="PTHR11136">
    <property type="entry name" value="FOLYLPOLYGLUTAMATE SYNTHASE-RELATED"/>
    <property type="match status" value="1"/>
</dbReference>
<name>A0A0K6GYL0_9GAMM</name>
<comment type="pathway">
    <text evidence="3">Cofactor biosynthesis; tetrahydrofolate biosynthesis; 7,8-dihydrofolate from 2-amino-4-hydroxy-6-hydroxymethyl-7,8-dihydropteridine diphosphate and 4-aminobenzoate: step 2/2.</text>
</comment>
<dbReference type="InterPro" id="IPR036565">
    <property type="entry name" value="Mur-like_cat_sf"/>
</dbReference>
<dbReference type="GO" id="GO:0046656">
    <property type="term" value="P:folic acid biosynthetic process"/>
    <property type="evidence" value="ECO:0007669"/>
    <property type="project" value="UniProtKB-KW"/>
</dbReference>
<dbReference type="EMBL" id="CYHB01000001">
    <property type="protein sequence ID" value="CUA83578.1"/>
    <property type="molecule type" value="Genomic_DNA"/>
</dbReference>
<dbReference type="UniPathway" id="UPA00077">
    <property type="reaction ID" value="UER00157"/>
</dbReference>
<evidence type="ECO:0000256" key="11">
    <source>
        <dbReference type="ARBA" id="ARBA00022723"/>
    </source>
</evidence>
<evidence type="ECO:0000256" key="7">
    <source>
        <dbReference type="ARBA" id="ARBA00013023"/>
    </source>
</evidence>
<dbReference type="InterPro" id="IPR036615">
    <property type="entry name" value="Mur_ligase_C_dom_sf"/>
</dbReference>